<protein>
    <submittedName>
        <fullName evidence="1">Uncharacterized protein</fullName>
    </submittedName>
</protein>
<reference evidence="1 2" key="1">
    <citation type="submission" date="2017-11" db="EMBL/GenBank/DDBJ databases">
        <title>De-novo sequencing of pomegranate (Punica granatum L.) genome.</title>
        <authorList>
            <person name="Akparov Z."/>
            <person name="Amiraslanov A."/>
            <person name="Hajiyeva S."/>
            <person name="Abbasov M."/>
            <person name="Kaur K."/>
            <person name="Hamwieh A."/>
            <person name="Solovyev V."/>
            <person name="Salamov A."/>
            <person name="Braich B."/>
            <person name="Kosarev P."/>
            <person name="Mahmoud A."/>
            <person name="Hajiyev E."/>
            <person name="Babayeva S."/>
            <person name="Izzatullayeva V."/>
            <person name="Mammadov A."/>
            <person name="Mammadov A."/>
            <person name="Sharifova S."/>
            <person name="Ojaghi J."/>
            <person name="Eynullazada K."/>
            <person name="Bayramov B."/>
            <person name="Abdulazimova A."/>
            <person name="Shahmuradov I."/>
        </authorList>
    </citation>
    <scope>NUCLEOTIDE SEQUENCE [LARGE SCALE GENOMIC DNA]</scope>
    <source>
        <strain evidence="2">cv. AG2017</strain>
        <tissue evidence="1">Leaf</tissue>
    </source>
</reference>
<proteinExistence type="predicted"/>
<comment type="caution">
    <text evidence="1">The sequence shown here is derived from an EMBL/GenBank/DDBJ whole genome shotgun (WGS) entry which is preliminary data.</text>
</comment>
<evidence type="ECO:0000313" key="2">
    <source>
        <dbReference type="Proteomes" id="UP000233551"/>
    </source>
</evidence>
<evidence type="ECO:0000313" key="1">
    <source>
        <dbReference type="EMBL" id="PKI71195.1"/>
    </source>
</evidence>
<dbReference type="Proteomes" id="UP000233551">
    <property type="component" value="Unassembled WGS sequence"/>
</dbReference>
<gene>
    <name evidence="1" type="ORF">CRG98_008370</name>
</gene>
<accession>A0A2I0KRT4</accession>
<keyword evidence="2" id="KW-1185">Reference proteome</keyword>
<name>A0A2I0KRT4_PUNGR</name>
<organism evidence="1 2">
    <name type="scientific">Punica granatum</name>
    <name type="common">Pomegranate</name>
    <dbReference type="NCBI Taxonomy" id="22663"/>
    <lineage>
        <taxon>Eukaryota</taxon>
        <taxon>Viridiplantae</taxon>
        <taxon>Streptophyta</taxon>
        <taxon>Embryophyta</taxon>
        <taxon>Tracheophyta</taxon>
        <taxon>Spermatophyta</taxon>
        <taxon>Magnoliopsida</taxon>
        <taxon>eudicotyledons</taxon>
        <taxon>Gunneridae</taxon>
        <taxon>Pentapetalae</taxon>
        <taxon>rosids</taxon>
        <taxon>malvids</taxon>
        <taxon>Myrtales</taxon>
        <taxon>Lythraceae</taxon>
        <taxon>Punica</taxon>
    </lineage>
</organism>
<dbReference type="AlphaFoldDB" id="A0A2I0KRT4"/>
<dbReference type="EMBL" id="PGOL01000387">
    <property type="protein sequence ID" value="PKI71195.1"/>
    <property type="molecule type" value="Genomic_DNA"/>
</dbReference>
<sequence length="121" mass="13443">MRREYFLSESKQPIREALPLPFFLLLRLSRSLCLSALRLISQLRPLSMPDTKRRLLVVAGVASLCPSSPVSLSQAPALDGLQLASHSQLVGVLVRESKLKISRYIDAGDNAGRKQLMRRSS</sequence>